<accession>A0A167HXA3</accession>
<proteinExistence type="predicted"/>
<dbReference type="SUPFAM" id="SSF51182">
    <property type="entry name" value="RmlC-like cupins"/>
    <property type="match status" value="1"/>
</dbReference>
<evidence type="ECO:0000313" key="4">
    <source>
        <dbReference type="Proteomes" id="UP000185680"/>
    </source>
</evidence>
<dbReference type="Proteomes" id="UP000185657">
    <property type="component" value="Unassembled WGS sequence"/>
</dbReference>
<dbReference type="EMBL" id="CP017476">
    <property type="protein sequence ID" value="AOW13563.1"/>
    <property type="molecule type" value="Genomic_DNA"/>
</dbReference>
<name>A0A167HXA3_9BURK</name>
<dbReference type="KEGG" id="hyl:LPB072_12575"/>
<dbReference type="Proteomes" id="UP000185680">
    <property type="component" value="Chromosome"/>
</dbReference>
<reference evidence="1 4" key="2">
    <citation type="submission" date="2016-10" db="EMBL/GenBank/DDBJ databases">
        <title>Hydorgenophaga sp. LPB0072 isolated from gastropod.</title>
        <authorList>
            <person name="Kim E."/>
            <person name="Yi H."/>
        </authorList>
    </citation>
    <scope>NUCLEOTIDE SEQUENCE [LARGE SCALE GENOMIC DNA]</scope>
    <source>
        <strain evidence="1 4">LPB0072</strain>
    </source>
</reference>
<evidence type="ECO:0008006" key="5">
    <source>
        <dbReference type="Google" id="ProtNLM"/>
    </source>
</evidence>
<dbReference type="EMBL" id="LVWD01000013">
    <property type="protein sequence ID" value="OAD41856.1"/>
    <property type="molecule type" value="Genomic_DNA"/>
</dbReference>
<evidence type="ECO:0000313" key="2">
    <source>
        <dbReference type="EMBL" id="OAD41856.1"/>
    </source>
</evidence>
<organism evidence="1 4">
    <name type="scientific">Hydrogenophaga crassostreae</name>
    <dbReference type="NCBI Taxonomy" id="1763535"/>
    <lineage>
        <taxon>Bacteria</taxon>
        <taxon>Pseudomonadati</taxon>
        <taxon>Pseudomonadota</taxon>
        <taxon>Betaproteobacteria</taxon>
        <taxon>Burkholderiales</taxon>
        <taxon>Comamonadaceae</taxon>
        <taxon>Hydrogenophaga</taxon>
    </lineage>
</organism>
<gene>
    <name evidence="1" type="ORF">LPB072_12575</name>
    <name evidence="2" type="ORF">LPB72_11195</name>
</gene>
<dbReference type="PANTHER" id="PTHR37943">
    <property type="entry name" value="PROTEIN VES"/>
    <property type="match status" value="1"/>
</dbReference>
<dbReference type="InterPro" id="IPR011051">
    <property type="entry name" value="RmlC_Cupin_sf"/>
</dbReference>
<dbReference type="OrthoDB" id="9800082at2"/>
<dbReference type="RefSeq" id="WP_066090242.1">
    <property type="nucleotide sequence ID" value="NZ_CP017476.1"/>
</dbReference>
<protein>
    <recommendedName>
        <fullName evidence="5">HutD</fullName>
    </recommendedName>
</protein>
<dbReference type="PANTHER" id="PTHR37943:SF1">
    <property type="entry name" value="PROTEIN VES"/>
    <property type="match status" value="1"/>
</dbReference>
<dbReference type="CDD" id="cd20293">
    <property type="entry name" value="cupin_HutD_N"/>
    <property type="match status" value="1"/>
</dbReference>
<dbReference type="InterPro" id="IPR010282">
    <property type="entry name" value="Uncharacterised_HutD/Ves"/>
</dbReference>
<dbReference type="Gene3D" id="2.60.120.10">
    <property type="entry name" value="Jelly Rolls"/>
    <property type="match status" value="1"/>
</dbReference>
<sequence length="194" mass="20874">MALHRFRRADLLAQPWKNGGGVTTELACMPVGASMAQFDWRVSIAHIASNGPFSAFPGTDRVITLLEGAGVALRSPDGQINHRLHTPLQPFSFDGAAQVSAELLGPDCHDFNVMTRRAACKSQVEVLHGATSLPVVRQGLLYSAAGSWRVNAHALAPEEGLWWTDDLCEWKAAPDNAGGALIAVLIEMHMRATP</sequence>
<dbReference type="Pfam" id="PF05962">
    <property type="entry name" value="HutD"/>
    <property type="match status" value="1"/>
</dbReference>
<evidence type="ECO:0000313" key="1">
    <source>
        <dbReference type="EMBL" id="AOW13563.1"/>
    </source>
</evidence>
<dbReference type="InterPro" id="IPR014710">
    <property type="entry name" value="RmlC-like_jellyroll"/>
</dbReference>
<evidence type="ECO:0000313" key="3">
    <source>
        <dbReference type="Proteomes" id="UP000185657"/>
    </source>
</evidence>
<dbReference type="STRING" id="1763535.LPB072_12575"/>
<reference evidence="2 3" key="1">
    <citation type="submission" date="2016-02" db="EMBL/GenBank/DDBJ databases">
        <title>Draft genome sequence of Hydrogenophaga sp. LPB0072.</title>
        <authorList>
            <person name="Shin S.-K."/>
            <person name="Yi H."/>
        </authorList>
    </citation>
    <scope>NUCLEOTIDE SEQUENCE [LARGE SCALE GENOMIC DNA]</scope>
    <source>
        <strain evidence="2 3">LPB0072</strain>
    </source>
</reference>
<dbReference type="AlphaFoldDB" id="A0A167HXA3"/>
<keyword evidence="3" id="KW-1185">Reference proteome</keyword>